<dbReference type="PANTHER" id="PTHR33383">
    <property type="entry name" value="MEMBRANE PROTEIN INSERTION EFFICIENCY FACTOR-RELATED"/>
    <property type="match status" value="1"/>
</dbReference>
<evidence type="ECO:0000313" key="3">
    <source>
        <dbReference type="EMBL" id="AMO58845.1"/>
    </source>
</evidence>
<proteinExistence type="inferred from homology"/>
<feature type="compositionally biased region" description="Basic and acidic residues" evidence="2">
    <location>
        <begin position="83"/>
        <end position="98"/>
    </location>
</feature>
<dbReference type="Pfam" id="PF01809">
    <property type="entry name" value="YidD"/>
    <property type="match status" value="1"/>
</dbReference>
<keyword evidence="1" id="KW-0472">Membrane</keyword>
<evidence type="ECO:0000313" key="4">
    <source>
        <dbReference type="Proteomes" id="UP000071065"/>
    </source>
</evidence>
<feature type="region of interest" description="Disordered" evidence="2">
    <location>
        <begin position="74"/>
        <end position="113"/>
    </location>
</feature>
<dbReference type="Proteomes" id="UP000071065">
    <property type="component" value="Chromosome"/>
</dbReference>
<dbReference type="RefSeq" id="WP_082212322.1">
    <property type="nucleotide sequence ID" value="NZ_CP013251.1"/>
</dbReference>
<dbReference type="PANTHER" id="PTHR33383:SF1">
    <property type="entry name" value="MEMBRANE PROTEIN INSERTION EFFICIENCY FACTOR-RELATED"/>
    <property type="match status" value="1"/>
</dbReference>
<reference evidence="3 4" key="1">
    <citation type="journal article" date="2016" name="Front. Microbiol.">
        <title>Genomic Insight into the Host-Endosymbiont Relationship of Endozoicomonas montiporae CL-33(T) with its Coral Host.</title>
        <authorList>
            <person name="Ding J.-Y."/>
            <person name="Shiu J.-H."/>
            <person name="Chen W.-M."/>
            <person name="Chiang Y.-R."/>
            <person name="Tang S.-L."/>
        </authorList>
    </citation>
    <scope>NUCLEOTIDE SEQUENCE [LARGE SCALE GENOMIC DNA]</scope>
    <source>
        <strain evidence="3 4">CL-33</strain>
    </source>
</reference>
<dbReference type="STRING" id="570277.EZMO1_4963"/>
<dbReference type="AlphaFoldDB" id="A0A142BJB9"/>
<comment type="similarity">
    <text evidence="1">Belongs to the UPF0161 family.</text>
</comment>
<dbReference type="PATRIC" id="fig|570277.3.peg.5307"/>
<dbReference type="KEGG" id="emp:EZMO1_4963"/>
<dbReference type="SMART" id="SM01234">
    <property type="entry name" value="Haemolytic"/>
    <property type="match status" value="1"/>
</dbReference>
<evidence type="ECO:0000256" key="2">
    <source>
        <dbReference type="SAM" id="MobiDB-lite"/>
    </source>
</evidence>
<accession>A0A142BJB9</accession>
<comment type="subcellular location">
    <subcellularLocation>
        <location evidence="1">Cell membrane</location>
        <topology evidence="1">Peripheral membrane protein</topology>
        <orientation evidence="1">Cytoplasmic side</orientation>
    </subcellularLocation>
</comment>
<gene>
    <name evidence="3" type="ORF">EZMO1_4963</name>
</gene>
<protein>
    <recommendedName>
        <fullName evidence="1">Putative membrane protein insertion efficiency factor</fullName>
    </recommendedName>
</protein>
<comment type="function">
    <text evidence="1">Could be involved in insertion of integral membrane proteins into the membrane.</text>
</comment>
<sequence>MRKSVINTIKDLPRLLAKSLITVYRYCISPLMAGRCRFYPTCSAYAQEALDSHGFLKGSKLTISRLLRCHPWHPGGFDPVPESSDRLNRTESDNHSHQPESVARKSWICKEHS</sequence>
<dbReference type="GO" id="GO:0005886">
    <property type="term" value="C:plasma membrane"/>
    <property type="evidence" value="ECO:0007669"/>
    <property type="project" value="UniProtKB-SubCell"/>
</dbReference>
<name>A0A142BJB9_9GAMM</name>
<dbReference type="EMBL" id="CP013251">
    <property type="protein sequence ID" value="AMO58845.1"/>
    <property type="molecule type" value="Genomic_DNA"/>
</dbReference>
<dbReference type="InterPro" id="IPR002696">
    <property type="entry name" value="Membr_insert_effic_factor_YidD"/>
</dbReference>
<dbReference type="OrthoDB" id="9801753at2"/>
<dbReference type="HAMAP" id="MF_00386">
    <property type="entry name" value="UPF0161_YidD"/>
    <property type="match status" value="1"/>
</dbReference>
<dbReference type="NCBIfam" id="TIGR00278">
    <property type="entry name" value="membrane protein insertion efficiency factor YidD"/>
    <property type="match status" value="1"/>
</dbReference>
<evidence type="ECO:0000256" key="1">
    <source>
        <dbReference type="HAMAP-Rule" id="MF_00386"/>
    </source>
</evidence>
<keyword evidence="1" id="KW-1003">Cell membrane</keyword>
<organism evidence="3 4">
    <name type="scientific">Endozoicomonas montiporae CL-33</name>
    <dbReference type="NCBI Taxonomy" id="570277"/>
    <lineage>
        <taxon>Bacteria</taxon>
        <taxon>Pseudomonadati</taxon>
        <taxon>Pseudomonadota</taxon>
        <taxon>Gammaproteobacteria</taxon>
        <taxon>Oceanospirillales</taxon>
        <taxon>Endozoicomonadaceae</taxon>
        <taxon>Endozoicomonas</taxon>
    </lineage>
</organism>